<reference evidence="1" key="1">
    <citation type="submission" date="2012-08" db="EMBL/GenBank/DDBJ databases">
        <title>Comparative genomics of metastatic and non-metastatic Leishmania guyanensis provides insights into polygenic factors involved in Leishmania RNA virus infection.</title>
        <authorList>
            <person name="Smith D."/>
            <person name="Hertz-Fowler C."/>
            <person name="Martin R."/>
            <person name="Dickens N."/>
            <person name="Fasel N."/>
            <person name="Falquet L."/>
            <person name="Beverley S."/>
            <person name="Zangger H."/>
            <person name="Calderon-Copete S."/>
            <person name="Mottram J."/>
            <person name="Xenarios I."/>
        </authorList>
    </citation>
    <scope>NUCLEOTIDE SEQUENCE</scope>
    <source>
        <strain evidence="1">MHOM/BR/75/M4147/SSU:IR2SAT-LUC</strain>
    </source>
</reference>
<dbReference type="EMBL" id="CALQ01001877">
    <property type="protein sequence ID" value="CCM19778.1"/>
    <property type="molecule type" value="Genomic_DNA"/>
</dbReference>
<gene>
    <name evidence="1" type="primary">LgM4147LRVhigh.35.02270.00600</name>
    <name evidence="1" type="ORF">BN36_3572590</name>
</gene>
<evidence type="ECO:0000313" key="1">
    <source>
        <dbReference type="EMBL" id="CCM19778.1"/>
    </source>
</evidence>
<protein>
    <submittedName>
        <fullName evidence="1">Uncharacterized protein</fullName>
    </submittedName>
</protein>
<proteinExistence type="predicted"/>
<dbReference type="AlphaFoldDB" id="A0A1E1J9V5"/>
<sequence>MSTFMTIDRMPGPPHQLPSLGALDPIVRDIVLRLHAKPSASADGPRTEDAVMLLAALLHFYTKTVSTLATLPDVSKGTLDVPPLTDQLQCTLAPYYSGRAVSAPSVKLTTDVMVRAALLHVVTTLVFSSRLALCRSGAALTQVAERATEQVTMATAPVTLSSMLHALVVL</sequence>
<accession>A0A1E1J9V5</accession>
<name>A0A1E1J9V5_LEIGU</name>
<organism evidence="1">
    <name type="scientific">Leishmania guyanensis</name>
    <dbReference type="NCBI Taxonomy" id="5670"/>
    <lineage>
        <taxon>Eukaryota</taxon>
        <taxon>Discoba</taxon>
        <taxon>Euglenozoa</taxon>
        <taxon>Kinetoplastea</taxon>
        <taxon>Metakinetoplastina</taxon>
        <taxon>Trypanosomatida</taxon>
        <taxon>Trypanosomatidae</taxon>
        <taxon>Leishmaniinae</taxon>
        <taxon>Leishmania</taxon>
        <taxon>Leishmania guyanensis species complex</taxon>
    </lineage>
</organism>